<dbReference type="Proteomes" id="UP000636709">
    <property type="component" value="Unassembled WGS sequence"/>
</dbReference>
<comment type="caution">
    <text evidence="2">The sequence shown here is derived from an EMBL/GenBank/DDBJ whole genome shotgun (WGS) entry which is preliminary data.</text>
</comment>
<keyword evidence="3" id="KW-1185">Reference proteome</keyword>
<evidence type="ECO:0000256" key="1">
    <source>
        <dbReference type="SAM" id="MobiDB-lite"/>
    </source>
</evidence>
<organism evidence="2 3">
    <name type="scientific">Digitaria exilis</name>
    <dbReference type="NCBI Taxonomy" id="1010633"/>
    <lineage>
        <taxon>Eukaryota</taxon>
        <taxon>Viridiplantae</taxon>
        <taxon>Streptophyta</taxon>
        <taxon>Embryophyta</taxon>
        <taxon>Tracheophyta</taxon>
        <taxon>Spermatophyta</taxon>
        <taxon>Magnoliopsida</taxon>
        <taxon>Liliopsida</taxon>
        <taxon>Poales</taxon>
        <taxon>Poaceae</taxon>
        <taxon>PACMAD clade</taxon>
        <taxon>Panicoideae</taxon>
        <taxon>Panicodae</taxon>
        <taxon>Paniceae</taxon>
        <taxon>Anthephorinae</taxon>
        <taxon>Digitaria</taxon>
    </lineage>
</organism>
<accession>A0A835A8H6</accession>
<dbReference type="EMBL" id="JACEFO010002655">
    <property type="protein sequence ID" value="KAF8652527.1"/>
    <property type="molecule type" value="Genomic_DNA"/>
</dbReference>
<proteinExistence type="predicted"/>
<sequence length="128" mass="14429">MVSVLEDLAEATTDVEVGSDDLNEDAVILEEEVRHISSSNGPWSTELLRKAGKLKLIDEDSGLRRSYRKKEQNKGFKGKGCKEKEKFSEPALAKKKKPSSAPREKKKPVTKKKRNMEDDTSPKKKSKK</sequence>
<protein>
    <submittedName>
        <fullName evidence="2">Uncharacterized protein</fullName>
    </submittedName>
</protein>
<feature type="region of interest" description="Disordered" evidence="1">
    <location>
        <begin position="60"/>
        <end position="128"/>
    </location>
</feature>
<reference evidence="2" key="1">
    <citation type="submission" date="2020-07" db="EMBL/GenBank/DDBJ databases">
        <title>Genome sequence and genetic diversity analysis of an under-domesticated orphan crop, white fonio (Digitaria exilis).</title>
        <authorList>
            <person name="Bennetzen J.L."/>
            <person name="Chen S."/>
            <person name="Ma X."/>
            <person name="Wang X."/>
            <person name="Yssel A.E.J."/>
            <person name="Chaluvadi S.R."/>
            <person name="Johnson M."/>
            <person name="Gangashetty P."/>
            <person name="Hamidou F."/>
            <person name="Sanogo M.D."/>
            <person name="Zwaenepoel A."/>
            <person name="Wallace J."/>
            <person name="Van De Peer Y."/>
            <person name="Van Deynze A."/>
        </authorList>
    </citation>
    <scope>NUCLEOTIDE SEQUENCE</scope>
    <source>
        <tissue evidence="2">Leaves</tissue>
    </source>
</reference>
<name>A0A835A8H6_9POAL</name>
<evidence type="ECO:0000313" key="3">
    <source>
        <dbReference type="Proteomes" id="UP000636709"/>
    </source>
</evidence>
<feature type="compositionally biased region" description="Basic and acidic residues" evidence="1">
    <location>
        <begin position="60"/>
        <end position="88"/>
    </location>
</feature>
<dbReference type="AlphaFoldDB" id="A0A835A8H6"/>
<gene>
    <name evidence="2" type="ORF">HU200_062726</name>
</gene>
<evidence type="ECO:0000313" key="2">
    <source>
        <dbReference type="EMBL" id="KAF8652527.1"/>
    </source>
</evidence>
<feature type="compositionally biased region" description="Basic residues" evidence="1">
    <location>
        <begin position="93"/>
        <end position="114"/>
    </location>
</feature>